<reference evidence="16" key="1">
    <citation type="submission" date="2025-08" db="UniProtKB">
        <authorList>
            <consortium name="Ensembl"/>
        </authorList>
    </citation>
    <scope>IDENTIFICATION</scope>
</reference>
<keyword evidence="8" id="KW-0965">Cell junction</keyword>
<evidence type="ECO:0000256" key="12">
    <source>
        <dbReference type="PROSITE-ProRule" id="PRU00043"/>
    </source>
</evidence>
<dbReference type="FunFam" id="2.60.40.60:FF:000068">
    <property type="entry name" value="Desmoglein 1"/>
    <property type="match status" value="1"/>
</dbReference>
<dbReference type="PROSITE" id="PS00232">
    <property type="entry name" value="CADHERIN_1"/>
    <property type="match status" value="1"/>
</dbReference>
<feature type="domain" description="Cadherin" evidence="15">
    <location>
        <begin position="55"/>
        <end position="139"/>
    </location>
</feature>
<evidence type="ECO:0000256" key="1">
    <source>
        <dbReference type="ARBA" id="ARBA00004568"/>
    </source>
</evidence>
<name>A0A3Q2E734_CYPVA</name>
<dbReference type="InterPro" id="IPR000233">
    <property type="entry name" value="Cadherin_Y-type_LIR"/>
</dbReference>
<dbReference type="InterPro" id="IPR027397">
    <property type="entry name" value="Catenin-bd_sf"/>
</dbReference>
<dbReference type="PANTHER" id="PTHR24025:SF29">
    <property type="entry name" value="DESMOGLEIN-2-LIKE-RELATED"/>
    <property type="match status" value="1"/>
</dbReference>
<dbReference type="Gene3D" id="2.60.40.60">
    <property type="entry name" value="Cadherins"/>
    <property type="match status" value="5"/>
</dbReference>
<proteinExistence type="predicted"/>
<dbReference type="GeneTree" id="ENSGT01030000234624"/>
<evidence type="ECO:0000256" key="9">
    <source>
        <dbReference type="ARBA" id="ARBA00022989"/>
    </source>
</evidence>
<evidence type="ECO:0000259" key="15">
    <source>
        <dbReference type="PROSITE" id="PS50268"/>
    </source>
</evidence>
<evidence type="ECO:0000256" key="7">
    <source>
        <dbReference type="ARBA" id="ARBA00022889"/>
    </source>
</evidence>
<dbReference type="PRINTS" id="PR00205">
    <property type="entry name" value="CADHERIN"/>
</dbReference>
<evidence type="ECO:0000256" key="2">
    <source>
        <dbReference type="ARBA" id="ARBA00022475"/>
    </source>
</evidence>
<keyword evidence="4" id="KW-0479">Metal-binding</keyword>
<evidence type="ECO:0000256" key="3">
    <source>
        <dbReference type="ARBA" id="ARBA00022692"/>
    </source>
</evidence>
<comment type="subcellular location">
    <subcellularLocation>
        <location evidence="1">Cell junction</location>
        <location evidence="1">Desmosome</location>
    </subcellularLocation>
    <subcellularLocation>
        <location evidence="13">Cell membrane</location>
        <topology evidence="13">Single-pass type I membrane protein</topology>
    </subcellularLocation>
</comment>
<dbReference type="Pfam" id="PF00028">
    <property type="entry name" value="Cadherin"/>
    <property type="match status" value="1"/>
</dbReference>
<dbReference type="InterPro" id="IPR002126">
    <property type="entry name" value="Cadherin-like_dom"/>
</dbReference>
<keyword evidence="9" id="KW-1133">Transmembrane helix</keyword>
<dbReference type="Gene3D" id="4.10.900.10">
    <property type="entry name" value="TCF3-CBD (Catenin binding domain)"/>
    <property type="match status" value="1"/>
</dbReference>
<sequence length="883" mass="97400">MMPFLNKITSAAVLVKAHSGFNLVRHKREWIIPPKTLKENVDYSHLEYIAKIRSDYSAAEGVTYSLEGVGANKFPFHVFVVDPNNGNVRLTKKLDRENNNTIVYFQLQGIATFKNGSEAEKRIDLKLKVQDENDNAPKFDFSVVRAWVDEHMRMFNLLRTSVTTIFATDADEPETLNSKIAYSIINQIPHNYFSITKEGTIIVNNSALDREEEDTYILTVTAADLDGAEGGHTATGTVTIYLDDVNDHPPTLEKTEVGENIFGVEVMRFKTQDMDLKGTENWEAVFEIVKGDEGGYFSFKTDPETNEGILWLEKVMFRSSGTTFKGYSIKINVMDEPEGPHFDSAAKAIPLTRAHYLDGSNIIGHYPAIDEVTGEPVKNVTYLKGSDPRGWFSIDPKTAEIKLIKNPYREYSSLVNGTYFAEILSITEDMPAKTSTGTIAIQVDSGDCPTLPRKSLSMCTSKNFVIVNADVENALYSSPPFDFTIDPSETKGSWQVEWYNDTAAIVKPKQNLPPGVYEVTLMVKDQHGQTCLDPQKIYIIICQTRKVDANPVSKLGNAGLGVLLLGLMLLICEYDWVLIFLQDNVNTQLKAPIFLLSSLEEDGPHAYGYEGEGSVAGSVGCCSSLALDNDMQFLDDLGIKFKTLAEICGAKKTQTEITRLDTPLSDYSSGRIQMSEGDLLTSQAMSSSSKVQQTVASEITEHSEIRESKATNRMLVLKQQQPVYSTAIPVIQPVHYVVQQPPQNVMFMVTGTNIGSSQVATVQGQTVMHRAQTQSPEMVLMDSMGTNENLVFTSQNMFIKGMLPAGAVNGNQVSLAQGDTGLNQLSGSQAILKVEASKCKKDGRGVFQRSEVFGVQKVISDGASSGSECSTSSCRLTKQIQFN</sequence>
<evidence type="ECO:0000256" key="13">
    <source>
        <dbReference type="RuleBase" id="RU003318"/>
    </source>
</evidence>
<accession>A0A3Q2E734</accession>
<feature type="domain" description="Cadherin" evidence="15">
    <location>
        <begin position="253"/>
        <end position="369"/>
    </location>
</feature>
<keyword evidence="7 13" id="KW-0130">Cell adhesion</keyword>
<protein>
    <submittedName>
        <fullName evidence="16">Desmoglein-2-like</fullName>
    </submittedName>
</protein>
<keyword evidence="5" id="KW-0677">Repeat</keyword>
<dbReference type="Ensembl" id="ENSCVAT00000029864.1">
    <property type="protein sequence ID" value="ENSCVAP00000027284.1"/>
    <property type="gene ID" value="ENSCVAG00000013564.1"/>
</dbReference>
<keyword evidence="2" id="KW-1003">Cell membrane</keyword>
<dbReference type="GO" id="GO:0060027">
    <property type="term" value="P:convergent extension involved in gastrulation"/>
    <property type="evidence" value="ECO:0007669"/>
    <property type="project" value="UniProtKB-ARBA"/>
</dbReference>
<dbReference type="SUPFAM" id="SSF49313">
    <property type="entry name" value="Cadherin-like"/>
    <property type="match status" value="4"/>
</dbReference>
<evidence type="ECO:0000256" key="10">
    <source>
        <dbReference type="ARBA" id="ARBA00023136"/>
    </source>
</evidence>
<dbReference type="InterPro" id="IPR015919">
    <property type="entry name" value="Cadherin-like_sf"/>
</dbReference>
<reference evidence="16" key="2">
    <citation type="submission" date="2025-09" db="UniProtKB">
        <authorList>
            <consortium name="Ensembl"/>
        </authorList>
    </citation>
    <scope>IDENTIFICATION</scope>
</reference>
<evidence type="ECO:0000256" key="4">
    <source>
        <dbReference type="ARBA" id="ARBA00022723"/>
    </source>
</evidence>
<dbReference type="GO" id="GO:0030057">
    <property type="term" value="C:desmosome"/>
    <property type="evidence" value="ECO:0007669"/>
    <property type="project" value="UniProtKB-SubCell"/>
</dbReference>
<dbReference type="CDD" id="cd11304">
    <property type="entry name" value="Cadherin_repeat"/>
    <property type="match status" value="2"/>
</dbReference>
<dbReference type="GO" id="GO:0045216">
    <property type="term" value="P:cell-cell junction organization"/>
    <property type="evidence" value="ECO:0007669"/>
    <property type="project" value="UniProtKB-ARBA"/>
</dbReference>
<dbReference type="FunFam" id="2.60.40.60:FF:000011">
    <property type="entry name" value="Cadherin 1"/>
    <property type="match status" value="1"/>
</dbReference>
<keyword evidence="17" id="KW-1185">Reference proteome</keyword>
<dbReference type="SMART" id="SM00112">
    <property type="entry name" value="CA"/>
    <property type="match status" value="3"/>
</dbReference>
<dbReference type="Proteomes" id="UP000265020">
    <property type="component" value="Unassembled WGS sequence"/>
</dbReference>
<dbReference type="GO" id="GO:0007156">
    <property type="term" value="P:homophilic cell adhesion via plasma membrane adhesion molecules"/>
    <property type="evidence" value="ECO:0007669"/>
    <property type="project" value="InterPro"/>
</dbReference>
<dbReference type="PANTHER" id="PTHR24025">
    <property type="entry name" value="DESMOGLEIN FAMILY MEMBER"/>
    <property type="match status" value="1"/>
</dbReference>
<dbReference type="AlphaFoldDB" id="A0A3Q2E734"/>
<dbReference type="InterPro" id="IPR050971">
    <property type="entry name" value="Cadherin-domain_protein"/>
</dbReference>
<dbReference type="PROSITE" id="PS50268">
    <property type="entry name" value="CADHERIN_2"/>
    <property type="match status" value="3"/>
</dbReference>
<keyword evidence="6 12" id="KW-0106">Calcium</keyword>
<evidence type="ECO:0000313" key="16">
    <source>
        <dbReference type="Ensembl" id="ENSCVAP00000027284.1"/>
    </source>
</evidence>
<evidence type="ECO:0000256" key="6">
    <source>
        <dbReference type="ARBA" id="ARBA00022837"/>
    </source>
</evidence>
<dbReference type="GO" id="GO:0005509">
    <property type="term" value="F:calcium ion binding"/>
    <property type="evidence" value="ECO:0007669"/>
    <property type="project" value="UniProtKB-UniRule"/>
</dbReference>
<feature type="domain" description="Cadherin" evidence="15">
    <location>
        <begin position="160"/>
        <end position="252"/>
    </location>
</feature>
<evidence type="ECO:0000256" key="8">
    <source>
        <dbReference type="ARBA" id="ARBA00022949"/>
    </source>
</evidence>
<dbReference type="GO" id="GO:0005886">
    <property type="term" value="C:plasma membrane"/>
    <property type="evidence" value="ECO:0007669"/>
    <property type="project" value="UniProtKB-SubCell"/>
</dbReference>
<keyword evidence="3 13" id="KW-0812">Transmembrane</keyword>
<dbReference type="FunFam" id="2.60.40.60:FF:000019">
    <property type="entry name" value="Cadherin 2"/>
    <property type="match status" value="1"/>
</dbReference>
<evidence type="ECO:0000256" key="11">
    <source>
        <dbReference type="ARBA" id="ARBA00023180"/>
    </source>
</evidence>
<dbReference type="InterPro" id="IPR020894">
    <property type="entry name" value="Cadherin_CS"/>
</dbReference>
<keyword evidence="11" id="KW-0325">Glycoprotein</keyword>
<evidence type="ECO:0000256" key="5">
    <source>
        <dbReference type="ARBA" id="ARBA00022737"/>
    </source>
</evidence>
<dbReference type="Pfam" id="PF01049">
    <property type="entry name" value="CADH_Y-type_LIR"/>
    <property type="match status" value="1"/>
</dbReference>
<evidence type="ECO:0000313" key="17">
    <source>
        <dbReference type="Proteomes" id="UP000265020"/>
    </source>
</evidence>
<keyword evidence="10" id="KW-0472">Membrane</keyword>
<comment type="function">
    <text evidence="14">Cadherins are calcium-dependent cell adhesion proteins.</text>
</comment>
<organism evidence="16 17">
    <name type="scientific">Cyprinodon variegatus</name>
    <name type="common">Sheepshead minnow</name>
    <dbReference type="NCBI Taxonomy" id="28743"/>
    <lineage>
        <taxon>Eukaryota</taxon>
        <taxon>Metazoa</taxon>
        <taxon>Chordata</taxon>
        <taxon>Craniata</taxon>
        <taxon>Vertebrata</taxon>
        <taxon>Euteleostomi</taxon>
        <taxon>Actinopterygii</taxon>
        <taxon>Neopterygii</taxon>
        <taxon>Teleostei</taxon>
        <taxon>Neoteleostei</taxon>
        <taxon>Acanthomorphata</taxon>
        <taxon>Ovalentaria</taxon>
        <taxon>Atherinomorphae</taxon>
        <taxon>Cyprinodontiformes</taxon>
        <taxon>Cyprinodontidae</taxon>
        <taxon>Cyprinodon</taxon>
    </lineage>
</organism>
<evidence type="ECO:0000256" key="14">
    <source>
        <dbReference type="RuleBase" id="RU004357"/>
    </source>
</evidence>